<dbReference type="PANTHER" id="PTHR33744:SF1">
    <property type="entry name" value="DNA-BINDING TRANSCRIPTIONAL ACTIVATOR ADER"/>
    <property type="match status" value="1"/>
</dbReference>
<organism evidence="4 5">
    <name type="scientific">Caproiciproducens faecalis</name>
    <dbReference type="NCBI Taxonomy" id="2820301"/>
    <lineage>
        <taxon>Bacteria</taxon>
        <taxon>Bacillati</taxon>
        <taxon>Bacillota</taxon>
        <taxon>Clostridia</taxon>
        <taxon>Eubacteriales</taxon>
        <taxon>Acutalibacteraceae</taxon>
        <taxon>Caproiciproducens</taxon>
    </lineage>
</organism>
<reference evidence="4 5" key="1">
    <citation type="submission" date="2021-03" db="EMBL/GenBank/DDBJ databases">
        <title>Caproiciproducens sp. nov. isolated from feces of cow.</title>
        <authorList>
            <person name="Choi J.-Y."/>
        </authorList>
    </citation>
    <scope>NUCLEOTIDE SEQUENCE [LARGE SCALE GENOMIC DNA]</scope>
    <source>
        <strain evidence="4 5">AGMB10547</strain>
    </source>
</reference>
<dbReference type="InterPro" id="IPR042070">
    <property type="entry name" value="PucR_C-HTH_sf"/>
</dbReference>
<evidence type="ECO:0000259" key="3">
    <source>
        <dbReference type="Pfam" id="PF17853"/>
    </source>
</evidence>
<protein>
    <submittedName>
        <fullName evidence="4">Helix-turn-helix domain-containing protein</fullName>
    </submittedName>
</protein>
<feature type="domain" description="CdaR GGDEF-like" evidence="3">
    <location>
        <begin position="289"/>
        <end position="382"/>
    </location>
</feature>
<name>A0ABS7DMQ9_9FIRM</name>
<gene>
    <name evidence="4" type="ORF">J5W02_06185</name>
</gene>
<evidence type="ECO:0000256" key="1">
    <source>
        <dbReference type="ARBA" id="ARBA00006754"/>
    </source>
</evidence>
<dbReference type="InterPro" id="IPR051448">
    <property type="entry name" value="CdaR-like_regulators"/>
</dbReference>
<dbReference type="Proteomes" id="UP000719942">
    <property type="component" value="Unassembled WGS sequence"/>
</dbReference>
<sequence length="502" mass="57789">MQMHRIAKTLKAKYLSTGSFPADILSVQLSDIPPETPGPQQLHILRLSSLLSTPAPEKINLACISDVPCDTEALKFPDCNIILLPQSWNEPEAFNKIQDLLDEDLHFMVNYTRLKEAIIGGQSPQQFVDLCSEILGNTVIVSGKDTKLIARSHLHDGKSILWDEHGKYGFFSESTVESNQYQAMQKKLYNSPSPVILRKMISDYTTITGKIEIDNFQVGYFSVMDTEKPVTKSDKRMVAAICELLTYYFKNNYSHENEEALERNKKIQYLLEGGKDGRRFDFHTEIACLHLDAGYRIMIVKHKSRRESLAALLSWTMKLMPGRAVAEYGENVVVILNSDYRDDADKLDKFVSEHDLYIGISEQATTADKFRECYARALKAVELGLLLGEKKRLFYYSDYAVFHLWQMLSEYSDLNQYCHPAVPRLLEYDRSHRTDFSKTLQVFLKHNGNMSSTADSLSIHRASLMYRIEKLQELLKIDLNDVKTRNYLYASFQMMWILEHKH</sequence>
<dbReference type="InterPro" id="IPR041522">
    <property type="entry name" value="CdaR_GGDEF"/>
</dbReference>
<evidence type="ECO:0000313" key="5">
    <source>
        <dbReference type="Proteomes" id="UP000719942"/>
    </source>
</evidence>
<evidence type="ECO:0000313" key="4">
    <source>
        <dbReference type="EMBL" id="MBW7572399.1"/>
    </source>
</evidence>
<dbReference type="EMBL" id="JAGFNZ010000002">
    <property type="protein sequence ID" value="MBW7572399.1"/>
    <property type="molecule type" value="Genomic_DNA"/>
</dbReference>
<accession>A0ABS7DMQ9</accession>
<proteinExistence type="inferred from homology"/>
<comment type="similarity">
    <text evidence="1">Belongs to the CdaR family.</text>
</comment>
<dbReference type="RefSeq" id="WP_219964805.1">
    <property type="nucleotide sequence ID" value="NZ_JAGFNZ010000002.1"/>
</dbReference>
<feature type="domain" description="PucR C-terminal helix-turn-helix" evidence="2">
    <location>
        <begin position="438"/>
        <end position="492"/>
    </location>
</feature>
<dbReference type="Gene3D" id="1.10.10.2840">
    <property type="entry name" value="PucR C-terminal helix-turn-helix domain"/>
    <property type="match status" value="1"/>
</dbReference>
<dbReference type="PANTHER" id="PTHR33744">
    <property type="entry name" value="CARBOHYDRATE DIACID REGULATOR"/>
    <property type="match status" value="1"/>
</dbReference>
<keyword evidence="5" id="KW-1185">Reference proteome</keyword>
<comment type="caution">
    <text evidence="4">The sequence shown here is derived from an EMBL/GenBank/DDBJ whole genome shotgun (WGS) entry which is preliminary data.</text>
</comment>
<dbReference type="InterPro" id="IPR025736">
    <property type="entry name" value="PucR_C-HTH_dom"/>
</dbReference>
<evidence type="ECO:0000259" key="2">
    <source>
        <dbReference type="Pfam" id="PF13556"/>
    </source>
</evidence>
<dbReference type="Pfam" id="PF17853">
    <property type="entry name" value="GGDEF_2"/>
    <property type="match status" value="1"/>
</dbReference>
<dbReference type="Pfam" id="PF13556">
    <property type="entry name" value="HTH_30"/>
    <property type="match status" value="1"/>
</dbReference>